<dbReference type="EMBL" id="CM039429">
    <property type="protein sequence ID" value="KAI4349249.1"/>
    <property type="molecule type" value="Genomic_DNA"/>
</dbReference>
<proteinExistence type="predicted"/>
<comment type="caution">
    <text evidence="1">The sequence shown here is derived from an EMBL/GenBank/DDBJ whole genome shotgun (WGS) entry which is preliminary data.</text>
</comment>
<protein>
    <submittedName>
        <fullName evidence="1">Uncharacterized protein</fullName>
    </submittedName>
</protein>
<name>A0ACB9PMK0_BAUVA</name>
<accession>A0ACB9PMK0</accession>
<gene>
    <name evidence="1" type="ORF">L6164_009862</name>
</gene>
<organism evidence="1 2">
    <name type="scientific">Bauhinia variegata</name>
    <name type="common">Purple orchid tree</name>
    <name type="synonym">Phanera variegata</name>
    <dbReference type="NCBI Taxonomy" id="167791"/>
    <lineage>
        <taxon>Eukaryota</taxon>
        <taxon>Viridiplantae</taxon>
        <taxon>Streptophyta</taxon>
        <taxon>Embryophyta</taxon>
        <taxon>Tracheophyta</taxon>
        <taxon>Spermatophyta</taxon>
        <taxon>Magnoliopsida</taxon>
        <taxon>eudicotyledons</taxon>
        <taxon>Gunneridae</taxon>
        <taxon>Pentapetalae</taxon>
        <taxon>rosids</taxon>
        <taxon>fabids</taxon>
        <taxon>Fabales</taxon>
        <taxon>Fabaceae</taxon>
        <taxon>Cercidoideae</taxon>
        <taxon>Cercideae</taxon>
        <taxon>Bauhiniinae</taxon>
        <taxon>Bauhinia</taxon>
    </lineage>
</organism>
<keyword evidence="2" id="KW-1185">Reference proteome</keyword>
<dbReference type="Proteomes" id="UP000828941">
    <property type="component" value="Chromosome 4"/>
</dbReference>
<reference evidence="1 2" key="1">
    <citation type="journal article" date="2022" name="DNA Res.">
        <title>Chromosomal-level genome assembly of the orchid tree Bauhinia variegata (Leguminosae; Cercidoideae) supports the allotetraploid origin hypothesis of Bauhinia.</title>
        <authorList>
            <person name="Zhong Y."/>
            <person name="Chen Y."/>
            <person name="Zheng D."/>
            <person name="Pang J."/>
            <person name="Liu Y."/>
            <person name="Luo S."/>
            <person name="Meng S."/>
            <person name="Qian L."/>
            <person name="Wei D."/>
            <person name="Dai S."/>
            <person name="Zhou R."/>
        </authorList>
    </citation>
    <scope>NUCLEOTIDE SEQUENCE [LARGE SCALE GENOMIC DNA]</scope>
    <source>
        <strain evidence="1">BV-YZ2020</strain>
    </source>
</reference>
<evidence type="ECO:0000313" key="2">
    <source>
        <dbReference type="Proteomes" id="UP000828941"/>
    </source>
</evidence>
<sequence>MLPDKFGNTALHVATRKKRAQMVNTLLSLPDTNVNANEDHKTALDIAEGLPPSEEILEKKQYLVQVQCGAVKPNDLNQARDELRKTVTQLKKDVHTQFEQTWKTNRNMNGIAKELCKLQSWNQQCLPIQSQWLLFYLQQLHTR</sequence>
<evidence type="ECO:0000313" key="1">
    <source>
        <dbReference type="EMBL" id="KAI4349249.1"/>
    </source>
</evidence>